<dbReference type="eggNOG" id="ENOG502SFAP">
    <property type="taxonomic scope" value="Eukaryota"/>
</dbReference>
<keyword evidence="3" id="KW-1185">Reference proteome</keyword>
<evidence type="ECO:0000313" key="2">
    <source>
        <dbReference type="EnsemblPlants" id="KQK98409"/>
    </source>
</evidence>
<reference evidence="3" key="1">
    <citation type="journal article" date="2012" name="Nat. Biotechnol.">
        <title>Reference genome sequence of the model plant Setaria.</title>
        <authorList>
            <person name="Bennetzen J.L."/>
            <person name="Schmutz J."/>
            <person name="Wang H."/>
            <person name="Percifield R."/>
            <person name="Hawkins J."/>
            <person name="Pontaroli A.C."/>
            <person name="Estep M."/>
            <person name="Feng L."/>
            <person name="Vaughn J.N."/>
            <person name="Grimwood J."/>
            <person name="Jenkins J."/>
            <person name="Barry K."/>
            <person name="Lindquist E."/>
            <person name="Hellsten U."/>
            <person name="Deshpande S."/>
            <person name="Wang X."/>
            <person name="Wu X."/>
            <person name="Mitros T."/>
            <person name="Triplett J."/>
            <person name="Yang X."/>
            <person name="Ye C.Y."/>
            <person name="Mauro-Herrera M."/>
            <person name="Wang L."/>
            <person name="Li P."/>
            <person name="Sharma M."/>
            <person name="Sharma R."/>
            <person name="Ronald P.C."/>
            <person name="Panaud O."/>
            <person name="Kellogg E.A."/>
            <person name="Brutnell T.P."/>
            <person name="Doust A.N."/>
            <person name="Tuskan G.A."/>
            <person name="Rokhsar D."/>
            <person name="Devos K.M."/>
        </authorList>
    </citation>
    <scope>NUCLEOTIDE SEQUENCE [LARGE SCALE GENOMIC DNA]</scope>
    <source>
        <strain evidence="3">cv. Yugu1</strain>
    </source>
</reference>
<dbReference type="EnsemblPlants" id="KQK98409">
    <property type="protein sequence ID" value="KQK98409"/>
    <property type="gene ID" value="SETIT_010366mg"/>
</dbReference>
<feature type="compositionally biased region" description="Basic and acidic residues" evidence="1">
    <location>
        <begin position="252"/>
        <end position="279"/>
    </location>
</feature>
<dbReference type="EMBL" id="AGNK02004465">
    <property type="status" value="NOT_ANNOTATED_CDS"/>
    <property type="molecule type" value="Genomic_DNA"/>
</dbReference>
<accession>K3Y825</accession>
<dbReference type="Proteomes" id="UP000004995">
    <property type="component" value="Unassembled WGS sequence"/>
</dbReference>
<dbReference type="HOGENOM" id="CLU_736511_0_0_1"/>
<evidence type="ECO:0000313" key="3">
    <source>
        <dbReference type="Proteomes" id="UP000004995"/>
    </source>
</evidence>
<name>K3Y825_SETIT</name>
<protein>
    <submittedName>
        <fullName evidence="2">Uncharacterized protein</fullName>
    </submittedName>
</protein>
<feature type="compositionally biased region" description="Basic residues" evidence="1">
    <location>
        <begin position="280"/>
        <end position="289"/>
    </location>
</feature>
<evidence type="ECO:0000256" key="1">
    <source>
        <dbReference type="SAM" id="MobiDB-lite"/>
    </source>
</evidence>
<dbReference type="AlphaFoldDB" id="K3Y825"/>
<feature type="region of interest" description="Disordered" evidence="1">
    <location>
        <begin position="324"/>
        <end position="344"/>
    </location>
</feature>
<organism evidence="2 3">
    <name type="scientific">Setaria italica</name>
    <name type="common">Foxtail millet</name>
    <name type="synonym">Panicum italicum</name>
    <dbReference type="NCBI Taxonomy" id="4555"/>
    <lineage>
        <taxon>Eukaryota</taxon>
        <taxon>Viridiplantae</taxon>
        <taxon>Streptophyta</taxon>
        <taxon>Embryophyta</taxon>
        <taxon>Tracheophyta</taxon>
        <taxon>Spermatophyta</taxon>
        <taxon>Magnoliopsida</taxon>
        <taxon>Liliopsida</taxon>
        <taxon>Poales</taxon>
        <taxon>Poaceae</taxon>
        <taxon>PACMAD clade</taxon>
        <taxon>Panicoideae</taxon>
        <taxon>Panicodae</taxon>
        <taxon>Paniceae</taxon>
        <taxon>Cenchrinae</taxon>
        <taxon>Setaria</taxon>
    </lineage>
</organism>
<sequence length="376" mass="40772">MTSAGVTALCCSHALTRIPALRYLHTSSATNGWSECMGQASIGLPWLRLSMAEFQPQWLMNAAVAPCARISSCGAHVVITSPMPWVCSVNSDRNLACRLSIASSSCTTPRSASRRTHTNRCLLSRNAAASSATCSAINDDVVPNDTYSTDAFGCLSSQLRHSGRVCRALAVTLGPNDELEELPRHARGRWRRVVEPARAQEPLPGVRPRGVVGRGDALQAVRLGVGEYPRRLGRGEGAEAVVQDDDAAGARGEAREEAGDRAARARDEGVAHGDEVGRERRGRGRVRRRGGVRGDGDLELVEADAAEGVVAPAVHARARLADVRPRRREVHGEPPRRELQRQVQHPVEVALRRERHRYDGNGFHGGLRLGRQSLML</sequence>
<reference evidence="2" key="2">
    <citation type="submission" date="2018-08" db="UniProtKB">
        <authorList>
            <consortium name="EnsemblPlants"/>
        </authorList>
    </citation>
    <scope>IDENTIFICATION</scope>
    <source>
        <strain evidence="2">Yugu1</strain>
    </source>
</reference>
<dbReference type="Gramene" id="KQK98409">
    <property type="protein sequence ID" value="KQK98409"/>
    <property type="gene ID" value="SETIT_010366mg"/>
</dbReference>
<proteinExistence type="predicted"/>
<dbReference type="InParanoid" id="K3Y825"/>
<feature type="region of interest" description="Disordered" evidence="1">
    <location>
        <begin position="244"/>
        <end position="289"/>
    </location>
</feature>
<feature type="compositionally biased region" description="Basic and acidic residues" evidence="1">
    <location>
        <begin position="324"/>
        <end position="340"/>
    </location>
</feature>